<evidence type="ECO:0000313" key="1">
    <source>
        <dbReference type="EMBL" id="KAK6514030.1"/>
    </source>
</evidence>
<evidence type="ECO:0000313" key="2">
    <source>
        <dbReference type="Proteomes" id="UP001307849"/>
    </source>
</evidence>
<organism evidence="1 2">
    <name type="scientific">Arthrobotrys conoides</name>
    <dbReference type="NCBI Taxonomy" id="74498"/>
    <lineage>
        <taxon>Eukaryota</taxon>
        <taxon>Fungi</taxon>
        <taxon>Dikarya</taxon>
        <taxon>Ascomycota</taxon>
        <taxon>Pezizomycotina</taxon>
        <taxon>Orbiliomycetes</taxon>
        <taxon>Orbiliales</taxon>
        <taxon>Orbiliaceae</taxon>
        <taxon>Arthrobotrys</taxon>
    </lineage>
</organism>
<accession>A0AAN8NMA5</accession>
<reference evidence="1 2" key="1">
    <citation type="submission" date="2019-10" db="EMBL/GenBank/DDBJ databases">
        <authorList>
            <person name="Palmer J.M."/>
        </authorList>
    </citation>
    <scope>NUCLEOTIDE SEQUENCE [LARGE SCALE GENOMIC DNA]</scope>
    <source>
        <strain evidence="1 2">TWF506</strain>
    </source>
</reference>
<comment type="caution">
    <text evidence="1">The sequence shown here is derived from an EMBL/GenBank/DDBJ whole genome shotgun (WGS) entry which is preliminary data.</text>
</comment>
<proteinExistence type="predicted"/>
<sequence>MPPRNQNIDPHRFDIVLYGVKEPSICSRYTRPQLTKIPNIESFLVRNKDIRYFEVKLSRHLGGNPAALYNIRTRRLVTVSYEYCYYDLQHDAGFRRVEVKDIEWDGFLEDTFEALRDEVDDIWQVVYFRPKASFFHFLKAPCRLLETGFCALVGWNPVVYLEDLTEGYYLTTWRSRLKYAWIRGAKEGKNFIRWVEGKEKLVKRRTLRPCPELPKWHFMGPEQQGWLKPSFPQKPEPVEEPLPAPQPGFTVIPTSPEVPSWLMKSSSRLSPIQEEPEPPSPVWRGVGLWVH</sequence>
<protein>
    <submittedName>
        <fullName evidence="1">Uncharacterized protein</fullName>
    </submittedName>
</protein>
<name>A0AAN8NMA5_9PEZI</name>
<dbReference type="AlphaFoldDB" id="A0AAN8NMA5"/>
<dbReference type="Proteomes" id="UP001307849">
    <property type="component" value="Unassembled WGS sequence"/>
</dbReference>
<dbReference type="EMBL" id="JAVHJM010000005">
    <property type="protein sequence ID" value="KAK6514030.1"/>
    <property type="molecule type" value="Genomic_DNA"/>
</dbReference>
<keyword evidence="2" id="KW-1185">Reference proteome</keyword>
<gene>
    <name evidence="1" type="ORF">TWF506_008457</name>
</gene>